<keyword evidence="1" id="KW-0831">Ubiquinone biosynthesis</keyword>
<reference evidence="2 3" key="1">
    <citation type="journal article" date="2016" name="Front. Microbiol.">
        <title>Comparative Genomic Analysis Reveals a Diverse Repertoire of Genes Involved in Prokaryote-Eukaryote Interactions within the Pseudovibrio Genus.</title>
        <authorList>
            <person name="Romano S."/>
            <person name="Fernandez-Guerra A."/>
            <person name="Reen F.J."/>
            <person name="Glockner F.O."/>
            <person name="Crowley S.P."/>
            <person name="O'Sullivan O."/>
            <person name="Cotter P.D."/>
            <person name="Adams C."/>
            <person name="Dobson A.D."/>
            <person name="O'Gara F."/>
        </authorList>
    </citation>
    <scope>NUCLEOTIDE SEQUENCE [LARGE SCALE GENOMIC DNA]</scope>
    <source>
        <strain evidence="2 3">Ad2</strain>
    </source>
</reference>
<comment type="cofactor">
    <cofactor evidence="1">
        <name>[4Fe-4S] cluster</name>
        <dbReference type="ChEBI" id="CHEBI:49883"/>
    </cofactor>
</comment>
<dbReference type="AlphaFoldDB" id="A0A165YVZ7"/>
<dbReference type="Pfam" id="PF01136">
    <property type="entry name" value="Peptidase_U32"/>
    <property type="match status" value="1"/>
</dbReference>
<comment type="subunit">
    <text evidence="1">Forms a heterodimer with UbiV.</text>
</comment>
<sequence>MLGQRNDNNPSLELVCPAGTPSALKAAAEAGAHSIYCGLRNETNARNFPGLNFSEKELNAGVRLAHKHGSHVLVAVNTFARAGDTQIWKRAVDAVSASGADAIIAADIAVLDYAKEKHPDLRLHLSVQAAAATPESISFYQDTFGVQRVVLPRVMSVEEIVKLHKEITVETEVFVFGGLCVMTEGRCALSSYATGKSPNLTGVCSPPSDVSYDEDGSRLFARLGGFTIDGFEEGETAGYPTLCKGRFKAEGETSYLFEDPVSLNAASLLPRLQKAGVTAVKIEGRQRGKAYISQVVKAFRTAVDALDAGGNAEEEVSAMLSAMTEGGRETTGAYKKIWR</sequence>
<feature type="binding site" evidence="1">
    <location>
        <position position="204"/>
    </location>
    <ligand>
        <name>[4Fe-4S] cluster</name>
        <dbReference type="ChEBI" id="CHEBI:49883"/>
    </ligand>
</feature>
<dbReference type="InterPro" id="IPR043692">
    <property type="entry name" value="UbiU"/>
</dbReference>
<protein>
    <recommendedName>
        <fullName evidence="1">Ubiquinone biosynthesis protein UbiU</fullName>
    </recommendedName>
</protein>
<keyword evidence="3" id="KW-1185">Reference proteome</keyword>
<evidence type="ECO:0000313" key="2">
    <source>
        <dbReference type="EMBL" id="KZL19284.1"/>
    </source>
</evidence>
<evidence type="ECO:0000256" key="1">
    <source>
        <dbReference type="HAMAP-Rule" id="MF_02232"/>
    </source>
</evidence>
<keyword evidence="1" id="KW-0004">4Fe-4S</keyword>
<feature type="binding site" evidence="1">
    <location>
        <position position="187"/>
    </location>
    <ligand>
        <name>[4Fe-4S] cluster</name>
        <dbReference type="ChEBI" id="CHEBI:49883"/>
    </ligand>
</feature>
<comment type="similarity">
    <text evidence="1">Belongs to the peptidase U32 family. UbiU subfamily.</text>
</comment>
<name>A0A165YVZ7_9HYPH</name>
<keyword evidence="2" id="KW-0378">Hydrolase</keyword>
<keyword evidence="1" id="KW-0479">Metal-binding</keyword>
<evidence type="ECO:0000313" key="3">
    <source>
        <dbReference type="Proteomes" id="UP000076577"/>
    </source>
</evidence>
<comment type="pathway">
    <text evidence="1">Cofactor biosynthesis; ubiquinone biosynthesis.</text>
</comment>
<feature type="binding site" evidence="1">
    <location>
        <position position="243"/>
    </location>
    <ligand>
        <name>[4Fe-4S] cluster</name>
        <dbReference type="ChEBI" id="CHEBI:49883"/>
    </ligand>
</feature>
<dbReference type="GO" id="GO:0006744">
    <property type="term" value="P:ubiquinone biosynthetic process"/>
    <property type="evidence" value="ECO:0007669"/>
    <property type="project" value="UniProtKB-UniRule"/>
</dbReference>
<dbReference type="GO" id="GO:0051539">
    <property type="term" value="F:4 iron, 4 sulfur cluster binding"/>
    <property type="evidence" value="ECO:0007669"/>
    <property type="project" value="UniProtKB-UniRule"/>
</dbReference>
<keyword evidence="1" id="KW-0408">Iron</keyword>
<dbReference type="GO" id="GO:0008233">
    <property type="term" value="F:peptidase activity"/>
    <property type="evidence" value="ECO:0007669"/>
    <property type="project" value="UniProtKB-KW"/>
</dbReference>
<proteinExistence type="inferred from homology"/>
<dbReference type="Proteomes" id="UP000076577">
    <property type="component" value="Unassembled WGS sequence"/>
</dbReference>
<keyword evidence="1" id="KW-0411">Iron-sulfur</keyword>
<keyword evidence="2" id="KW-0645">Protease</keyword>
<dbReference type="PANTHER" id="PTHR30217:SF3">
    <property type="entry name" value="UBIQUINONE BIOSYNTHESIS PROTEIN UBIU"/>
    <property type="match status" value="1"/>
</dbReference>
<dbReference type="GO" id="GO:0046872">
    <property type="term" value="F:metal ion binding"/>
    <property type="evidence" value="ECO:0007669"/>
    <property type="project" value="UniProtKB-KW"/>
</dbReference>
<dbReference type="HAMAP" id="MF_02232">
    <property type="entry name" value="UbiU"/>
    <property type="match status" value="1"/>
</dbReference>
<dbReference type="UniPathway" id="UPA00232"/>
<comment type="function">
    <text evidence="1">Required for O(2)-independent ubiquinone (coenzyme Q) biosynthesis. Together with UbiV, is essential for the C6-hydroxylation reaction in the oxygen-independent ubiquinone biosynthesis pathway.</text>
</comment>
<gene>
    <name evidence="2" type="primary">yhbU_2</name>
    <name evidence="1" type="synonym">ubiU</name>
    <name evidence="2" type="ORF">PsAD2_02035</name>
</gene>
<dbReference type="RefSeq" id="WP_068005468.1">
    <property type="nucleotide sequence ID" value="NZ_FOFM01000002.1"/>
</dbReference>
<dbReference type="InterPro" id="IPR051454">
    <property type="entry name" value="RNA/ubiquinone_mod_enzymes"/>
</dbReference>
<accession>A0A165YVZ7</accession>
<feature type="binding site" evidence="1">
    <location>
        <position position="180"/>
    </location>
    <ligand>
        <name>[4Fe-4S] cluster</name>
        <dbReference type="ChEBI" id="CHEBI:49883"/>
    </ligand>
</feature>
<dbReference type="InterPro" id="IPR001539">
    <property type="entry name" value="Peptidase_U32"/>
</dbReference>
<dbReference type="PANTHER" id="PTHR30217">
    <property type="entry name" value="PEPTIDASE U32 FAMILY"/>
    <property type="match status" value="1"/>
</dbReference>
<dbReference type="EMBL" id="LMCB01000015">
    <property type="protein sequence ID" value="KZL19284.1"/>
    <property type="molecule type" value="Genomic_DNA"/>
</dbReference>
<dbReference type="PATRIC" id="fig|989403.3.peg.2175"/>
<comment type="caution">
    <text evidence="2">The sequence shown here is derived from an EMBL/GenBank/DDBJ whole genome shotgun (WGS) entry which is preliminary data.</text>
</comment>
<dbReference type="GO" id="GO:0006508">
    <property type="term" value="P:proteolysis"/>
    <property type="evidence" value="ECO:0007669"/>
    <property type="project" value="UniProtKB-KW"/>
</dbReference>
<dbReference type="STRING" id="989403.SAMN05421798_102672"/>
<organism evidence="2 3">
    <name type="scientific">Pseudovibrio axinellae</name>
    <dbReference type="NCBI Taxonomy" id="989403"/>
    <lineage>
        <taxon>Bacteria</taxon>
        <taxon>Pseudomonadati</taxon>
        <taxon>Pseudomonadota</taxon>
        <taxon>Alphaproteobacteria</taxon>
        <taxon>Hyphomicrobiales</taxon>
        <taxon>Stappiaceae</taxon>
        <taxon>Pseudovibrio</taxon>
    </lineage>
</organism>
<dbReference type="OrthoDB" id="9758184at2"/>